<dbReference type="EMBL" id="JASAOG010000009">
    <property type="protein sequence ID" value="KAK0066828.1"/>
    <property type="molecule type" value="Genomic_DNA"/>
</dbReference>
<dbReference type="PROSITE" id="PS50835">
    <property type="entry name" value="IG_LIKE"/>
    <property type="match status" value="1"/>
</dbReference>
<feature type="domain" description="Ig-like" evidence="2">
    <location>
        <begin position="240"/>
        <end position="314"/>
    </location>
</feature>
<keyword evidence="1" id="KW-0472">Membrane</keyword>
<protein>
    <recommendedName>
        <fullName evidence="2">Ig-like domain-containing protein</fullName>
    </recommendedName>
</protein>
<comment type="caution">
    <text evidence="3">The sequence shown here is derived from an EMBL/GenBank/DDBJ whole genome shotgun (WGS) entry which is preliminary data.</text>
</comment>
<proteinExistence type="predicted"/>
<sequence>MAYFKATSSEYRYICIIVVTIHFFVFGKATLPCEPAEEGKPYTLSAPCFPKGHGETTVYWVKAMSVFSECTLEKCSDRNENLTRTTLTITSTGDYVSFLHLYNVHRHSSGLWRLKYPRLAIDDCKLEVFAKPESLQCHMIILSDGITVNCKAHRVFPKIKCGFSVKINKRSKDFTNFTTTLHEHIKGEMEFYNSTCVLTIPVSSVEIGRLEIEPKIQLEFANDLVPLDVSYSVDLNIEKPKITLHSCRTSEIGVTCSCKVQESHLKYSLAWYNSNGEVIQEGSEISQNYTNIAEDYFCLATNVLGIKSEPVFLSRSVGPSVGSSIGLSDPRFPIRLGLIVLGSVIGGILLITIVIVIIFKRVRTKRIRYKQEQCSIEKISDFPSAYNPLYNQTIVNQTLPYQVKEKMVYLSADDDEARIYSSIDY</sequence>
<dbReference type="AlphaFoldDB" id="A0AAD8FK30"/>
<keyword evidence="1" id="KW-0812">Transmembrane</keyword>
<reference evidence="3" key="1">
    <citation type="journal article" date="2023" name="PLoS Negl. Trop. Dis.">
        <title>A genome sequence for Biomphalaria pfeifferi, the major vector snail for the human-infecting parasite Schistosoma mansoni.</title>
        <authorList>
            <person name="Bu L."/>
            <person name="Lu L."/>
            <person name="Laidemitt M.R."/>
            <person name="Zhang S.M."/>
            <person name="Mutuku M."/>
            <person name="Mkoji G."/>
            <person name="Steinauer M."/>
            <person name="Loker E.S."/>
        </authorList>
    </citation>
    <scope>NUCLEOTIDE SEQUENCE</scope>
    <source>
        <strain evidence="3">KasaAsao</strain>
    </source>
</reference>
<dbReference type="InterPro" id="IPR007110">
    <property type="entry name" value="Ig-like_dom"/>
</dbReference>
<keyword evidence="1" id="KW-1133">Transmembrane helix</keyword>
<evidence type="ECO:0000313" key="3">
    <source>
        <dbReference type="EMBL" id="KAK0066828.1"/>
    </source>
</evidence>
<feature type="transmembrane region" description="Helical" evidence="1">
    <location>
        <begin position="12"/>
        <end position="31"/>
    </location>
</feature>
<keyword evidence="4" id="KW-1185">Reference proteome</keyword>
<gene>
    <name evidence="3" type="ORF">Bpfe_003563</name>
</gene>
<reference evidence="3" key="2">
    <citation type="submission" date="2023-04" db="EMBL/GenBank/DDBJ databases">
        <authorList>
            <person name="Bu L."/>
            <person name="Lu L."/>
            <person name="Laidemitt M.R."/>
            <person name="Zhang S.M."/>
            <person name="Mutuku M."/>
            <person name="Mkoji G."/>
            <person name="Steinauer M."/>
            <person name="Loker E.S."/>
        </authorList>
    </citation>
    <scope>NUCLEOTIDE SEQUENCE</scope>
    <source>
        <strain evidence="3">KasaAsao</strain>
        <tissue evidence="3">Whole Snail</tissue>
    </source>
</reference>
<dbReference type="Proteomes" id="UP001233172">
    <property type="component" value="Unassembled WGS sequence"/>
</dbReference>
<evidence type="ECO:0000259" key="2">
    <source>
        <dbReference type="PROSITE" id="PS50835"/>
    </source>
</evidence>
<evidence type="ECO:0000313" key="4">
    <source>
        <dbReference type="Proteomes" id="UP001233172"/>
    </source>
</evidence>
<organism evidence="3 4">
    <name type="scientific">Biomphalaria pfeifferi</name>
    <name type="common">Bloodfluke planorb</name>
    <name type="synonym">Freshwater snail</name>
    <dbReference type="NCBI Taxonomy" id="112525"/>
    <lineage>
        <taxon>Eukaryota</taxon>
        <taxon>Metazoa</taxon>
        <taxon>Spiralia</taxon>
        <taxon>Lophotrochozoa</taxon>
        <taxon>Mollusca</taxon>
        <taxon>Gastropoda</taxon>
        <taxon>Heterobranchia</taxon>
        <taxon>Euthyneura</taxon>
        <taxon>Panpulmonata</taxon>
        <taxon>Hygrophila</taxon>
        <taxon>Lymnaeoidea</taxon>
        <taxon>Planorbidae</taxon>
        <taxon>Biomphalaria</taxon>
    </lineage>
</organism>
<evidence type="ECO:0000256" key="1">
    <source>
        <dbReference type="SAM" id="Phobius"/>
    </source>
</evidence>
<feature type="transmembrane region" description="Helical" evidence="1">
    <location>
        <begin position="336"/>
        <end position="359"/>
    </location>
</feature>
<accession>A0AAD8FK30</accession>
<name>A0AAD8FK30_BIOPF</name>